<organism evidence="2 3">
    <name type="scientific">Acrobeloides nanus</name>
    <dbReference type="NCBI Taxonomy" id="290746"/>
    <lineage>
        <taxon>Eukaryota</taxon>
        <taxon>Metazoa</taxon>
        <taxon>Ecdysozoa</taxon>
        <taxon>Nematoda</taxon>
        <taxon>Chromadorea</taxon>
        <taxon>Rhabditida</taxon>
        <taxon>Tylenchina</taxon>
        <taxon>Cephalobomorpha</taxon>
        <taxon>Cephaloboidea</taxon>
        <taxon>Cephalobidae</taxon>
        <taxon>Acrobeloides</taxon>
    </lineage>
</organism>
<name>A0A914C1B3_9BILA</name>
<proteinExistence type="predicted"/>
<dbReference type="Proteomes" id="UP000887540">
    <property type="component" value="Unplaced"/>
</dbReference>
<dbReference type="PANTHER" id="PTHR40326:SF1">
    <property type="entry name" value="RING-TYPE DOMAIN-CONTAINING PROTEIN-RELATED"/>
    <property type="match status" value="1"/>
</dbReference>
<accession>A0A914C1B3</accession>
<dbReference type="InterPro" id="IPR011042">
    <property type="entry name" value="6-blade_b-propeller_TolB-like"/>
</dbReference>
<evidence type="ECO:0000256" key="1">
    <source>
        <dbReference type="SAM" id="MobiDB-lite"/>
    </source>
</evidence>
<dbReference type="PANTHER" id="PTHR40326">
    <property type="entry name" value="PROTEIN CBG10816"/>
    <property type="match status" value="1"/>
</dbReference>
<dbReference type="AlphaFoldDB" id="A0A914C1B3"/>
<protein>
    <submittedName>
        <fullName evidence="3">Uncharacterized protein</fullName>
    </submittedName>
</protein>
<reference evidence="3" key="1">
    <citation type="submission" date="2022-11" db="UniProtKB">
        <authorList>
            <consortium name="WormBaseParasite"/>
        </authorList>
    </citation>
    <scope>IDENTIFICATION</scope>
</reference>
<dbReference type="SUPFAM" id="SSF101898">
    <property type="entry name" value="NHL repeat"/>
    <property type="match status" value="1"/>
</dbReference>
<feature type="compositionally biased region" description="Gly residues" evidence="1">
    <location>
        <begin position="352"/>
        <end position="376"/>
    </location>
</feature>
<dbReference type="WBParaSite" id="ACRNAN_Path_1502.g5857.t1">
    <property type="protein sequence ID" value="ACRNAN_Path_1502.g5857.t1"/>
    <property type="gene ID" value="ACRNAN_Path_1502.g5857"/>
</dbReference>
<evidence type="ECO:0000313" key="2">
    <source>
        <dbReference type="Proteomes" id="UP000887540"/>
    </source>
</evidence>
<dbReference type="Gene3D" id="2.120.10.30">
    <property type="entry name" value="TolB, C-terminal domain"/>
    <property type="match status" value="2"/>
</dbReference>
<feature type="region of interest" description="Disordered" evidence="1">
    <location>
        <begin position="335"/>
        <end position="376"/>
    </location>
</feature>
<evidence type="ECO:0000313" key="3">
    <source>
        <dbReference type="WBParaSite" id="ACRNAN_Path_1502.g5857.t1"/>
    </source>
</evidence>
<sequence>MALAYEAFFPRNPGLPDIHSNTLPPLDPPNSNRPRYYYSTMMQNPTYDTLYGKLWKTYGSLPNNPDHNVKRPLGAAYDEIMEHWIIADSGNNCIRFYTENSIVGDAAFGSLTNPSAVAVCVPGQTVAVLDDVGIRVYDYRNESFFTAAKDEGKRGKFDCRGLGCTTQGDLVTIQRTFNGGKINIYSSNQQNHLLRTFPYFAPTAPHGGQSRGPNPCFLDVGGDRIIVTDLGVNAFTVFDFDANQLNIRLRVQKECYGRHEGQFQFISGARFDAKGDILIADAGSERLQYFDDFGRFKHCVQFSDGFAYASGIAVNSHNELMVCDRKRSECKVYKLSGKPASEQRSGSSSSGYSGGAFRGGGGRGNRGGGGSRPYRR</sequence>
<keyword evidence="2" id="KW-1185">Reference proteome</keyword>